<feature type="domain" description="Peptidase S1" evidence="7">
    <location>
        <begin position="39"/>
        <end position="284"/>
    </location>
</feature>
<keyword evidence="2 5" id="KW-0378">Hydrolase</keyword>
<dbReference type="InterPro" id="IPR009003">
    <property type="entry name" value="Peptidase_S1_PA"/>
</dbReference>
<keyword evidence="1 5" id="KW-0645">Protease</keyword>
<dbReference type="InterPro" id="IPR001254">
    <property type="entry name" value="Trypsin_dom"/>
</dbReference>
<dbReference type="GO" id="GO:0006508">
    <property type="term" value="P:proteolysis"/>
    <property type="evidence" value="ECO:0007669"/>
    <property type="project" value="UniProtKB-KW"/>
</dbReference>
<keyword evidence="6" id="KW-0732">Signal</keyword>
<dbReference type="PANTHER" id="PTHR24253:SF103">
    <property type="entry name" value="TRANSMEMBRANE PROTEASE SERINE 7"/>
    <property type="match status" value="1"/>
</dbReference>
<dbReference type="InterPro" id="IPR033116">
    <property type="entry name" value="TRYPSIN_SER"/>
</dbReference>
<protein>
    <recommendedName>
        <fullName evidence="7">Peptidase S1 domain-containing protein</fullName>
    </recommendedName>
</protein>
<dbReference type="OMA" id="MNTMIIG"/>
<dbReference type="PRINTS" id="PR00722">
    <property type="entry name" value="CHYMOTRYPSIN"/>
</dbReference>
<dbReference type="Pfam" id="PF00089">
    <property type="entry name" value="Trypsin"/>
    <property type="match status" value="1"/>
</dbReference>
<dbReference type="SUPFAM" id="SSF50494">
    <property type="entry name" value="Trypsin-like serine proteases"/>
    <property type="match status" value="1"/>
</dbReference>
<feature type="chain" id="PRO_5029701789" description="Peptidase S1 domain-containing protein" evidence="6">
    <location>
        <begin position="19"/>
        <end position="304"/>
    </location>
</feature>
<dbReference type="OrthoDB" id="10051896at2759"/>
<dbReference type="SMART" id="SM00020">
    <property type="entry name" value="Tryp_SPc"/>
    <property type="match status" value="1"/>
</dbReference>
<organism evidence="8 9">
    <name type="scientific">Strongylocentrotus purpuratus</name>
    <name type="common">Purple sea urchin</name>
    <dbReference type="NCBI Taxonomy" id="7668"/>
    <lineage>
        <taxon>Eukaryota</taxon>
        <taxon>Metazoa</taxon>
        <taxon>Echinodermata</taxon>
        <taxon>Eleutherozoa</taxon>
        <taxon>Echinozoa</taxon>
        <taxon>Echinoidea</taxon>
        <taxon>Euechinoidea</taxon>
        <taxon>Echinacea</taxon>
        <taxon>Camarodonta</taxon>
        <taxon>Echinidea</taxon>
        <taxon>Strongylocentrotidae</taxon>
        <taxon>Strongylocentrotus</taxon>
    </lineage>
</organism>
<evidence type="ECO:0000256" key="2">
    <source>
        <dbReference type="ARBA" id="ARBA00022801"/>
    </source>
</evidence>
<dbReference type="InterPro" id="IPR001314">
    <property type="entry name" value="Peptidase_S1A"/>
</dbReference>
<name>A0A7M7LIP2_STRPU</name>
<accession>A0A7M7LIP2</accession>
<dbReference type="GO" id="GO:0008236">
    <property type="term" value="F:serine-type peptidase activity"/>
    <property type="evidence" value="ECO:0000318"/>
    <property type="project" value="GO_Central"/>
</dbReference>
<dbReference type="AlphaFoldDB" id="A0A7M7LIP2"/>
<keyword evidence="9" id="KW-1185">Reference proteome</keyword>
<dbReference type="InParanoid" id="A0A7M7LIP2"/>
<feature type="signal peptide" evidence="6">
    <location>
        <begin position="1"/>
        <end position="18"/>
    </location>
</feature>
<evidence type="ECO:0000256" key="3">
    <source>
        <dbReference type="ARBA" id="ARBA00022825"/>
    </source>
</evidence>
<dbReference type="FunFam" id="2.40.10.10:FF:000006">
    <property type="entry name" value="Serine proteinase stubble"/>
    <property type="match status" value="1"/>
</dbReference>
<dbReference type="InterPro" id="IPR018114">
    <property type="entry name" value="TRYPSIN_HIS"/>
</dbReference>
<dbReference type="PANTHER" id="PTHR24253">
    <property type="entry name" value="TRANSMEMBRANE PROTEASE SERINE"/>
    <property type="match status" value="1"/>
</dbReference>
<dbReference type="Gene3D" id="2.40.10.10">
    <property type="entry name" value="Trypsin-like serine proteases"/>
    <property type="match status" value="1"/>
</dbReference>
<dbReference type="EnsemblMetazoa" id="XM_001199035">
    <property type="protein sequence ID" value="XP_001199035"/>
    <property type="gene ID" value="LOC763150"/>
</dbReference>
<dbReference type="CDD" id="cd00190">
    <property type="entry name" value="Tryp_SPc"/>
    <property type="match status" value="1"/>
</dbReference>
<reference evidence="9" key="1">
    <citation type="submission" date="2015-02" db="EMBL/GenBank/DDBJ databases">
        <title>Genome sequencing for Strongylocentrotus purpuratus.</title>
        <authorList>
            <person name="Murali S."/>
            <person name="Liu Y."/>
            <person name="Vee V."/>
            <person name="English A."/>
            <person name="Wang M."/>
            <person name="Skinner E."/>
            <person name="Han Y."/>
            <person name="Muzny D.M."/>
            <person name="Worley K.C."/>
            <person name="Gibbs R.A."/>
        </authorList>
    </citation>
    <scope>NUCLEOTIDE SEQUENCE</scope>
</reference>
<dbReference type="GO" id="GO:0004252">
    <property type="term" value="F:serine-type endopeptidase activity"/>
    <property type="evidence" value="ECO:0007669"/>
    <property type="project" value="InterPro"/>
</dbReference>
<dbReference type="PROSITE" id="PS00134">
    <property type="entry name" value="TRYPSIN_HIS"/>
    <property type="match status" value="1"/>
</dbReference>
<dbReference type="GeneID" id="763150"/>
<evidence type="ECO:0000256" key="5">
    <source>
        <dbReference type="RuleBase" id="RU363034"/>
    </source>
</evidence>
<dbReference type="PROSITE" id="PS50240">
    <property type="entry name" value="TRYPSIN_DOM"/>
    <property type="match status" value="1"/>
</dbReference>
<dbReference type="GO" id="GO:0005886">
    <property type="term" value="C:plasma membrane"/>
    <property type="evidence" value="ECO:0000318"/>
    <property type="project" value="GO_Central"/>
</dbReference>
<sequence length="304" mass="33836">MAPVSLMLVVLMIATSLAANWQANPNDCGKTYQGMNTMIIGGEPAEEYAWPWQVAMFKNGEFVYCGASLIDPWWVMTAAHCVDRCNLCKPEAYEFRAGSTSLTKDTDVTQKLQVSKIIVHPDFDFEDYYNFDNDIALFKMREPFTLTEDYRVNTICLPTGDMNDEFVIGQDAIVTGWGTLVWDGEEEFPDVLNEVVVPIYNQTQCDELVGDVTDNMICAGLKEGGVDACSGDSGGPLVAYPSNNTDQYYQIGVVSWGNGCGDPNSPGVYTRVTRYEDWIRSFFNTPTQESCKLDCLHGVASVRR</sequence>
<evidence type="ECO:0000256" key="4">
    <source>
        <dbReference type="ARBA" id="ARBA00023157"/>
    </source>
</evidence>
<proteinExistence type="predicted"/>
<evidence type="ECO:0000259" key="7">
    <source>
        <dbReference type="PROSITE" id="PS50240"/>
    </source>
</evidence>
<evidence type="ECO:0000256" key="1">
    <source>
        <dbReference type="ARBA" id="ARBA00022670"/>
    </source>
</evidence>
<dbReference type="KEGG" id="spu:763150"/>
<evidence type="ECO:0000256" key="6">
    <source>
        <dbReference type="SAM" id="SignalP"/>
    </source>
</evidence>
<dbReference type="RefSeq" id="XP_001199035.1">
    <property type="nucleotide sequence ID" value="XM_001199035.4"/>
</dbReference>
<evidence type="ECO:0000313" key="9">
    <source>
        <dbReference type="Proteomes" id="UP000007110"/>
    </source>
</evidence>
<dbReference type="Proteomes" id="UP000007110">
    <property type="component" value="Unassembled WGS sequence"/>
</dbReference>
<dbReference type="PROSITE" id="PS00135">
    <property type="entry name" value="TRYPSIN_SER"/>
    <property type="match status" value="1"/>
</dbReference>
<keyword evidence="4" id="KW-1015">Disulfide bond</keyword>
<keyword evidence="3 5" id="KW-0720">Serine protease</keyword>
<dbReference type="InterPro" id="IPR043504">
    <property type="entry name" value="Peptidase_S1_PA_chymotrypsin"/>
</dbReference>
<dbReference type="SMR" id="A0A7M7LIP2"/>
<evidence type="ECO:0000313" key="8">
    <source>
        <dbReference type="EnsemblMetazoa" id="XP_001199035"/>
    </source>
</evidence>
<reference evidence="8" key="2">
    <citation type="submission" date="2021-01" db="UniProtKB">
        <authorList>
            <consortium name="EnsemblMetazoa"/>
        </authorList>
    </citation>
    <scope>IDENTIFICATION</scope>
</reference>